<proteinExistence type="predicted"/>
<dbReference type="AlphaFoldDB" id="A0A0B7MN16"/>
<dbReference type="RefSeq" id="WP_044665127.1">
    <property type="nucleotide sequence ID" value="NZ_CDRZ01000232.1"/>
</dbReference>
<dbReference type="EMBL" id="CDRZ01000232">
    <property type="protein sequence ID" value="CEO89102.1"/>
    <property type="molecule type" value="Genomic_DNA"/>
</dbReference>
<evidence type="ECO:0000313" key="2">
    <source>
        <dbReference type="Proteomes" id="UP000046155"/>
    </source>
</evidence>
<accession>A0A0B7MN16</accession>
<sequence length="280" mass="32222">MSKRWLKDFLRYINKVFLPEGCTKWAKDERKDPEIEPGTIWVTLLIGFALQVQSLEELERRAKESFKKLLPRKQRPPSADTIRHSSIGMELEPIKKLYIAVINKARRSKMLPTIDHYRVAAIDGTGIFRTQSRCCNACQEVHHQDGTTTYEHKIVTCQIVGGKPPIILGFEPIKPGEGETTASKRLVDWLYQVYKHFADIVVVDAGFAKAPFINHLCSKNIHLVVRLKDKRMHIVKDAEGLFSRQVPAKTWREDKSSTTHLDISAWDEEQFNSWDGMKKP</sequence>
<dbReference type="OrthoDB" id="1799448at2"/>
<name>A0A0B7MN16_9FIRM</name>
<reference evidence="2" key="1">
    <citation type="submission" date="2015-01" db="EMBL/GenBank/DDBJ databases">
        <authorList>
            <person name="Manzoor Shahid"/>
            <person name="Zubair Saima"/>
        </authorList>
    </citation>
    <scope>NUCLEOTIDE SEQUENCE [LARGE SCALE GENOMIC DNA]</scope>
    <source>
        <strain evidence="2">Sp3</strain>
    </source>
</reference>
<keyword evidence="2" id="KW-1185">Reference proteome</keyword>
<gene>
    <name evidence="1" type="ORF">SSCH_360041</name>
</gene>
<dbReference type="InterPro" id="IPR012337">
    <property type="entry name" value="RNaseH-like_sf"/>
</dbReference>
<dbReference type="SUPFAM" id="SSF53098">
    <property type="entry name" value="Ribonuclease H-like"/>
    <property type="match status" value="1"/>
</dbReference>
<dbReference type="Proteomes" id="UP000046155">
    <property type="component" value="Unassembled WGS sequence"/>
</dbReference>
<organism evidence="1 2">
    <name type="scientific">Syntrophaceticus schinkii</name>
    <dbReference type="NCBI Taxonomy" id="499207"/>
    <lineage>
        <taxon>Bacteria</taxon>
        <taxon>Bacillati</taxon>
        <taxon>Bacillota</taxon>
        <taxon>Clostridia</taxon>
        <taxon>Thermoanaerobacterales</taxon>
        <taxon>Thermoanaerobacterales Family III. Incertae Sedis</taxon>
        <taxon>Syntrophaceticus</taxon>
    </lineage>
</organism>
<evidence type="ECO:0000313" key="1">
    <source>
        <dbReference type="EMBL" id="CEO89102.1"/>
    </source>
</evidence>
<evidence type="ECO:0008006" key="3">
    <source>
        <dbReference type="Google" id="ProtNLM"/>
    </source>
</evidence>
<protein>
    <recommendedName>
        <fullName evidence="3">Transposase</fullName>
    </recommendedName>
</protein>